<gene>
    <name evidence="14" type="primary">atpE</name>
    <name evidence="16" type="ORF">A2960_01425</name>
</gene>
<evidence type="ECO:0000313" key="16">
    <source>
        <dbReference type="EMBL" id="OGG26809.1"/>
    </source>
</evidence>
<feature type="domain" description="V-ATPase proteolipid subunit C-like" evidence="15">
    <location>
        <begin position="7"/>
        <end position="69"/>
    </location>
</feature>
<keyword evidence="8 14" id="KW-1133">Transmembrane helix</keyword>
<dbReference type="Pfam" id="PF00137">
    <property type="entry name" value="ATP-synt_C"/>
    <property type="match status" value="1"/>
</dbReference>
<dbReference type="NCBIfam" id="TIGR01260">
    <property type="entry name" value="ATP_synt_c"/>
    <property type="match status" value="1"/>
</dbReference>
<dbReference type="GO" id="GO:0005886">
    <property type="term" value="C:plasma membrane"/>
    <property type="evidence" value="ECO:0007669"/>
    <property type="project" value="UniProtKB-SubCell"/>
</dbReference>
<reference evidence="16 17" key="1">
    <citation type="journal article" date="2016" name="Nat. Commun.">
        <title>Thousands of microbial genomes shed light on interconnected biogeochemical processes in an aquifer system.</title>
        <authorList>
            <person name="Anantharaman K."/>
            <person name="Brown C.T."/>
            <person name="Hug L.A."/>
            <person name="Sharon I."/>
            <person name="Castelle C.J."/>
            <person name="Probst A.J."/>
            <person name="Thomas B.C."/>
            <person name="Singh A."/>
            <person name="Wilkins M.J."/>
            <person name="Karaoz U."/>
            <person name="Brodie E.L."/>
            <person name="Williams K.H."/>
            <person name="Hubbard S.S."/>
            <person name="Banfield J.F."/>
        </authorList>
    </citation>
    <scope>NUCLEOTIDE SEQUENCE [LARGE SCALE GENOMIC DNA]</scope>
</reference>
<evidence type="ECO:0000256" key="3">
    <source>
        <dbReference type="ARBA" id="ARBA00022448"/>
    </source>
</evidence>
<dbReference type="GO" id="GO:0046933">
    <property type="term" value="F:proton-transporting ATP synthase activity, rotational mechanism"/>
    <property type="evidence" value="ECO:0007669"/>
    <property type="project" value="UniProtKB-UniRule"/>
</dbReference>
<dbReference type="InterPro" id="IPR020537">
    <property type="entry name" value="ATP_synth_F0_csu_DDCD_BS"/>
</dbReference>
<dbReference type="GO" id="GO:0008289">
    <property type="term" value="F:lipid binding"/>
    <property type="evidence" value="ECO:0007669"/>
    <property type="project" value="UniProtKB-KW"/>
</dbReference>
<dbReference type="HAMAP" id="MF_01396">
    <property type="entry name" value="ATP_synth_c_bact"/>
    <property type="match status" value="1"/>
</dbReference>
<comment type="function">
    <text evidence="13 14">F(1)F(0) ATP synthase produces ATP from ADP in the presence of a proton or sodium gradient. F-type ATPases consist of two structural domains, F(1) containing the extramembraneous catalytic core and F(0) containing the membrane proton channel, linked together by a central stalk and a peripheral stalk. During catalysis, ATP synthesis in the catalytic domain of F(1) is coupled via a rotary mechanism of the central stalk subunits to proton translocation.</text>
</comment>
<dbReference type="AlphaFoldDB" id="A0A1F6AQ32"/>
<dbReference type="PROSITE" id="PS00605">
    <property type="entry name" value="ATPASE_C"/>
    <property type="match status" value="1"/>
</dbReference>
<keyword evidence="4 14" id="KW-1003">Cell membrane</keyword>
<dbReference type="EMBL" id="MFJR01000007">
    <property type="protein sequence ID" value="OGG26809.1"/>
    <property type="molecule type" value="Genomic_DNA"/>
</dbReference>
<dbReference type="InterPro" id="IPR005953">
    <property type="entry name" value="ATP_synth_csu_bac/chlpt"/>
</dbReference>
<evidence type="ECO:0000256" key="5">
    <source>
        <dbReference type="ARBA" id="ARBA00022547"/>
    </source>
</evidence>
<evidence type="ECO:0000256" key="12">
    <source>
        <dbReference type="ARBA" id="ARBA00023310"/>
    </source>
</evidence>
<evidence type="ECO:0000256" key="9">
    <source>
        <dbReference type="ARBA" id="ARBA00023065"/>
    </source>
</evidence>
<evidence type="ECO:0000256" key="10">
    <source>
        <dbReference type="ARBA" id="ARBA00023121"/>
    </source>
</evidence>
<evidence type="ECO:0000256" key="14">
    <source>
        <dbReference type="HAMAP-Rule" id="MF_01396"/>
    </source>
</evidence>
<dbReference type="InterPro" id="IPR035921">
    <property type="entry name" value="F/V-ATP_Csub_sf"/>
</dbReference>
<evidence type="ECO:0000313" key="17">
    <source>
        <dbReference type="Proteomes" id="UP000176609"/>
    </source>
</evidence>
<evidence type="ECO:0000259" key="15">
    <source>
        <dbReference type="Pfam" id="PF00137"/>
    </source>
</evidence>
<evidence type="ECO:0000256" key="4">
    <source>
        <dbReference type="ARBA" id="ARBA00022475"/>
    </source>
</evidence>
<proteinExistence type="inferred from homology"/>
<dbReference type="InterPro" id="IPR038662">
    <property type="entry name" value="ATP_synth_F0_csu_sf"/>
</dbReference>
<comment type="similarity">
    <text evidence="2 14">Belongs to the ATPase C chain family.</text>
</comment>
<dbReference type="CDD" id="cd18121">
    <property type="entry name" value="ATP-synt_Fo_c"/>
    <property type="match status" value="1"/>
</dbReference>
<accession>A0A1F6AQ32</accession>
<comment type="caution">
    <text evidence="16">The sequence shown here is derived from an EMBL/GenBank/DDBJ whole genome shotgun (WGS) entry which is preliminary data.</text>
</comment>
<dbReference type="FunFam" id="1.20.20.10:FF:000002">
    <property type="entry name" value="ATP synthase subunit c"/>
    <property type="match status" value="1"/>
</dbReference>
<keyword evidence="12 14" id="KW-0066">ATP synthesis</keyword>
<dbReference type="InterPro" id="IPR002379">
    <property type="entry name" value="ATPase_proteolipid_c-like_dom"/>
</dbReference>
<keyword evidence="11 14" id="KW-0472">Membrane</keyword>
<comment type="subcellular location">
    <subcellularLocation>
        <location evidence="1 14">Cell membrane</location>
        <topology evidence="1 14">Multi-pass membrane protein</topology>
    </subcellularLocation>
</comment>
<comment type="function">
    <text evidence="14">Key component of the F(0) channel; it plays a direct role in translocation across the membrane. A homomeric c-ring of between 10-14 subunits forms the central stalk rotor element with the F(1) delta and epsilon subunits.</text>
</comment>
<comment type="caution">
    <text evidence="14">Lacks conserved residue(s) required for the propagation of feature annotation.</text>
</comment>
<dbReference type="InterPro" id="IPR000454">
    <property type="entry name" value="ATP_synth_F0_csu"/>
</dbReference>
<dbReference type="GO" id="GO:0033177">
    <property type="term" value="C:proton-transporting two-sector ATPase complex, proton-transporting domain"/>
    <property type="evidence" value="ECO:0007669"/>
    <property type="project" value="InterPro"/>
</dbReference>
<protein>
    <recommendedName>
        <fullName evidence="14">ATP synthase subunit c</fullName>
    </recommendedName>
    <alternativeName>
        <fullName evidence="14">ATP synthase F(0) sector subunit c</fullName>
    </alternativeName>
    <alternativeName>
        <fullName evidence="14">F-type ATPase subunit c</fullName>
        <shortName evidence="14">F-ATPase subunit c</shortName>
    </alternativeName>
    <alternativeName>
        <fullName evidence="14">Lipid-binding protein</fullName>
    </alternativeName>
</protein>
<organism evidence="16 17">
    <name type="scientific">Candidatus Gottesmanbacteria bacterium RIFCSPLOWO2_01_FULL_39_12b</name>
    <dbReference type="NCBI Taxonomy" id="1798388"/>
    <lineage>
        <taxon>Bacteria</taxon>
        <taxon>Candidatus Gottesmaniibacteriota</taxon>
    </lineage>
</organism>
<evidence type="ECO:0000256" key="1">
    <source>
        <dbReference type="ARBA" id="ARBA00004651"/>
    </source>
</evidence>
<dbReference type="Gene3D" id="1.20.20.10">
    <property type="entry name" value="F1F0 ATP synthase subunit C"/>
    <property type="match status" value="1"/>
</dbReference>
<dbReference type="Proteomes" id="UP000176609">
    <property type="component" value="Unassembled WGS sequence"/>
</dbReference>
<keyword evidence="3 14" id="KW-0813">Transport</keyword>
<keyword evidence="5 14" id="KW-0138">CF(0)</keyword>
<dbReference type="SUPFAM" id="SSF81333">
    <property type="entry name" value="F1F0 ATP synthase subunit C"/>
    <property type="match status" value="1"/>
</dbReference>
<keyword evidence="6 14" id="KW-0812">Transmembrane</keyword>
<keyword evidence="7 14" id="KW-0375">Hydrogen ion transport</keyword>
<sequence length="72" mass="7275">MDAKILTTGLTIAVGGIGPALAIGMITAKAVEAMGRNPEASSDIRTAMILGAAFAEAIAIYALVIALIIKFT</sequence>
<dbReference type="GO" id="GO:0045259">
    <property type="term" value="C:proton-transporting ATP synthase complex"/>
    <property type="evidence" value="ECO:0007669"/>
    <property type="project" value="UniProtKB-KW"/>
</dbReference>
<evidence type="ECO:0000256" key="8">
    <source>
        <dbReference type="ARBA" id="ARBA00022989"/>
    </source>
</evidence>
<evidence type="ECO:0000256" key="2">
    <source>
        <dbReference type="ARBA" id="ARBA00006704"/>
    </source>
</evidence>
<evidence type="ECO:0000256" key="6">
    <source>
        <dbReference type="ARBA" id="ARBA00022692"/>
    </source>
</evidence>
<name>A0A1F6AQ32_9BACT</name>
<feature type="transmembrane region" description="Helical" evidence="14">
    <location>
        <begin position="46"/>
        <end position="69"/>
    </location>
</feature>
<evidence type="ECO:0000256" key="7">
    <source>
        <dbReference type="ARBA" id="ARBA00022781"/>
    </source>
</evidence>
<evidence type="ECO:0000256" key="11">
    <source>
        <dbReference type="ARBA" id="ARBA00023136"/>
    </source>
</evidence>
<evidence type="ECO:0000256" key="13">
    <source>
        <dbReference type="ARBA" id="ARBA00025198"/>
    </source>
</evidence>
<feature type="site" description="Reversibly protonated during proton transport" evidence="14">
    <location>
        <position position="56"/>
    </location>
</feature>
<keyword evidence="9 14" id="KW-0406">Ion transport</keyword>
<dbReference type="PRINTS" id="PR00124">
    <property type="entry name" value="ATPASEC"/>
</dbReference>
<keyword evidence="10 14" id="KW-0446">Lipid-binding</keyword>